<protein>
    <recommendedName>
        <fullName evidence="4">Ferredoxin</fullName>
    </recommendedName>
</protein>
<evidence type="ECO:0000256" key="4">
    <source>
        <dbReference type="RuleBase" id="RU368020"/>
    </source>
</evidence>
<evidence type="ECO:0000313" key="6">
    <source>
        <dbReference type="EMBL" id="MBW5482684.1"/>
    </source>
</evidence>
<dbReference type="InterPro" id="IPR017896">
    <property type="entry name" value="4Fe4S_Fe-S-bd"/>
</dbReference>
<name>A0ABS6Z4M0_9ACTN</name>
<evidence type="ECO:0000256" key="2">
    <source>
        <dbReference type="ARBA" id="ARBA00023004"/>
    </source>
</evidence>
<keyword evidence="4" id="KW-0813">Transport</keyword>
<keyword evidence="1 4" id="KW-0479">Metal-binding</keyword>
<sequence>MTTETLERTRWQISVDQAACTGTGMCVHAAPAFFQLVEGKAQALCASADADGRLLDAALNCPVEAIRLTEAGTGRVIAPEL</sequence>
<keyword evidence="4" id="KW-0249">Electron transport</keyword>
<feature type="domain" description="4Fe-4S ferredoxin-type" evidence="5">
    <location>
        <begin position="11"/>
        <end position="39"/>
    </location>
</feature>
<dbReference type="EMBL" id="WTFF01000069">
    <property type="protein sequence ID" value="MBW5482684.1"/>
    <property type="molecule type" value="Genomic_DNA"/>
</dbReference>
<evidence type="ECO:0000313" key="7">
    <source>
        <dbReference type="Proteomes" id="UP000812013"/>
    </source>
</evidence>
<evidence type="ECO:0000256" key="3">
    <source>
        <dbReference type="ARBA" id="ARBA00023014"/>
    </source>
</evidence>
<proteinExistence type="predicted"/>
<keyword evidence="7" id="KW-1185">Reference proteome</keyword>
<evidence type="ECO:0000259" key="5">
    <source>
        <dbReference type="PROSITE" id="PS51379"/>
    </source>
</evidence>
<dbReference type="Gene3D" id="3.30.70.20">
    <property type="match status" value="1"/>
</dbReference>
<dbReference type="SUPFAM" id="SSF54862">
    <property type="entry name" value="4Fe-4S ferredoxins"/>
    <property type="match status" value="1"/>
</dbReference>
<organism evidence="6 7">
    <name type="scientific">Streptomyces bambusae</name>
    <dbReference type="NCBI Taxonomy" id="1550616"/>
    <lineage>
        <taxon>Bacteria</taxon>
        <taxon>Bacillati</taxon>
        <taxon>Actinomycetota</taxon>
        <taxon>Actinomycetes</taxon>
        <taxon>Kitasatosporales</taxon>
        <taxon>Streptomycetaceae</taxon>
        <taxon>Streptomyces</taxon>
    </lineage>
</organism>
<reference evidence="6 7" key="1">
    <citation type="submission" date="2019-12" db="EMBL/GenBank/DDBJ databases">
        <title>Genome sequence of Streptomyces bambusae.</title>
        <authorList>
            <person name="Bansal K."/>
            <person name="Choksket S."/>
            <person name="Korpole S."/>
            <person name="Patil P.B."/>
        </authorList>
    </citation>
    <scope>NUCLEOTIDE SEQUENCE [LARGE SCALE GENOMIC DNA]</scope>
    <source>
        <strain evidence="6 7">SK60</strain>
    </source>
</reference>
<accession>A0ABS6Z4M0</accession>
<dbReference type="Proteomes" id="UP000812013">
    <property type="component" value="Unassembled WGS sequence"/>
</dbReference>
<evidence type="ECO:0000256" key="1">
    <source>
        <dbReference type="ARBA" id="ARBA00022723"/>
    </source>
</evidence>
<comment type="caution">
    <text evidence="6">The sequence shown here is derived from an EMBL/GenBank/DDBJ whole genome shotgun (WGS) entry which is preliminary data.</text>
</comment>
<dbReference type="PROSITE" id="PS51379">
    <property type="entry name" value="4FE4S_FER_2"/>
    <property type="match status" value="1"/>
</dbReference>
<dbReference type="PRINTS" id="PR00352">
    <property type="entry name" value="3FE4SFRDOXIN"/>
</dbReference>
<keyword evidence="2 4" id="KW-0408">Iron</keyword>
<keyword evidence="3 4" id="KW-0411">Iron-sulfur</keyword>
<dbReference type="Pfam" id="PF13370">
    <property type="entry name" value="Fer4_13"/>
    <property type="match status" value="1"/>
</dbReference>
<dbReference type="InterPro" id="IPR001080">
    <property type="entry name" value="3Fe4S_ferredoxin"/>
</dbReference>
<gene>
    <name evidence="6" type="ORF">GPJ59_12510</name>
</gene>
<comment type="function">
    <text evidence="4">Ferredoxins are iron-sulfur proteins that transfer electrons in a wide variety of metabolic reactions.</text>
</comment>